<dbReference type="Pfam" id="PF01022">
    <property type="entry name" value="HTH_5"/>
    <property type="match status" value="1"/>
</dbReference>
<accession>A0A370GQ02</accession>
<keyword evidence="6" id="KW-1185">Reference proteome</keyword>
<dbReference type="GO" id="GO:0003700">
    <property type="term" value="F:DNA-binding transcription factor activity"/>
    <property type="evidence" value="ECO:0007669"/>
    <property type="project" value="InterPro"/>
</dbReference>
<dbReference type="NCBIfam" id="NF033788">
    <property type="entry name" value="HTH_metalloreg"/>
    <property type="match status" value="1"/>
</dbReference>
<dbReference type="AlphaFoldDB" id="A0A370GQ02"/>
<comment type="caution">
    <text evidence="5">The sequence shown here is derived from an EMBL/GenBank/DDBJ whole genome shotgun (WGS) entry which is preliminary data.</text>
</comment>
<keyword evidence="2 5" id="KW-0238">DNA-binding</keyword>
<dbReference type="PRINTS" id="PR00778">
    <property type="entry name" value="HTHARSR"/>
</dbReference>
<dbReference type="PANTHER" id="PTHR33154:SF33">
    <property type="entry name" value="TRANSCRIPTIONAL REPRESSOR SDPR"/>
    <property type="match status" value="1"/>
</dbReference>
<dbReference type="Proteomes" id="UP000255326">
    <property type="component" value="Unassembled WGS sequence"/>
</dbReference>
<organism evidence="5 6">
    <name type="scientific">Falsibacillus pallidus</name>
    <dbReference type="NCBI Taxonomy" id="493781"/>
    <lineage>
        <taxon>Bacteria</taxon>
        <taxon>Bacillati</taxon>
        <taxon>Bacillota</taxon>
        <taxon>Bacilli</taxon>
        <taxon>Bacillales</taxon>
        <taxon>Bacillaceae</taxon>
        <taxon>Falsibacillus</taxon>
    </lineage>
</organism>
<evidence type="ECO:0000256" key="2">
    <source>
        <dbReference type="ARBA" id="ARBA00023125"/>
    </source>
</evidence>
<dbReference type="InterPro" id="IPR011991">
    <property type="entry name" value="ArsR-like_HTH"/>
</dbReference>
<dbReference type="CDD" id="cd00090">
    <property type="entry name" value="HTH_ARSR"/>
    <property type="match status" value="1"/>
</dbReference>
<feature type="domain" description="HTH arsR-type" evidence="4">
    <location>
        <begin position="255"/>
        <end position="347"/>
    </location>
</feature>
<protein>
    <submittedName>
        <fullName evidence="5">DNA-binding transcriptional ArsR family regulator</fullName>
    </submittedName>
</protein>
<dbReference type="EMBL" id="QQAY01000002">
    <property type="protein sequence ID" value="RDI45757.1"/>
    <property type="molecule type" value="Genomic_DNA"/>
</dbReference>
<dbReference type="InterPro" id="IPR036390">
    <property type="entry name" value="WH_DNA-bd_sf"/>
</dbReference>
<dbReference type="PROSITE" id="PS50987">
    <property type="entry name" value="HTH_ARSR_2"/>
    <property type="match status" value="1"/>
</dbReference>
<proteinExistence type="predicted"/>
<dbReference type="OrthoDB" id="1706794at2"/>
<evidence type="ECO:0000256" key="1">
    <source>
        <dbReference type="ARBA" id="ARBA00023015"/>
    </source>
</evidence>
<dbReference type="PANTHER" id="PTHR33154">
    <property type="entry name" value="TRANSCRIPTIONAL REGULATOR, ARSR FAMILY"/>
    <property type="match status" value="1"/>
</dbReference>
<evidence type="ECO:0000313" key="5">
    <source>
        <dbReference type="EMBL" id="RDI45757.1"/>
    </source>
</evidence>
<dbReference type="SMART" id="SM00418">
    <property type="entry name" value="HTH_ARSR"/>
    <property type="match status" value="1"/>
</dbReference>
<gene>
    <name evidence="5" type="ORF">DFR59_102391</name>
</gene>
<keyword evidence="3" id="KW-0804">Transcription</keyword>
<sequence length="347" mass="40057">MTNQQTGIHFISSPVFEFLASLYIVHNNEKIKPKKSEYELHPTLKSCLERIGSAMNLEQKKEVDIFFHYETFIGLSLIRFSFETNTHQDIEQFLVRLADTPAADLFTYLLQTGYTSKEIESINDPGEVLDFINESTIPESEKWKLTFLYVNREETKERLISLLKNYYVSIFKNELDLALEHHEESYLIIKDAGVLSSRSKALEIFPYLSKDTVLDPMTEVIFAPSFFYGHASMVSNKEGSILCLYGINQPENGQPEGWTEEKLLDALKIIGDEKRLKLMKMLSKSPFYGYELAKKLNLSNSTVSHHLSLLTSYEIVTSKRMENKVYFELNKEKVQELFEAASNLFSE</sequence>
<dbReference type="RefSeq" id="WP_114744572.1">
    <property type="nucleotide sequence ID" value="NZ_QQAY01000002.1"/>
</dbReference>
<reference evidence="5 6" key="1">
    <citation type="submission" date="2018-07" db="EMBL/GenBank/DDBJ databases">
        <title>Genomic Encyclopedia of Type Strains, Phase IV (KMG-IV): sequencing the most valuable type-strain genomes for metagenomic binning, comparative biology and taxonomic classification.</title>
        <authorList>
            <person name="Goeker M."/>
        </authorList>
    </citation>
    <scope>NUCLEOTIDE SEQUENCE [LARGE SCALE GENOMIC DNA]</scope>
    <source>
        <strain evidence="5 6">DSM 25281</strain>
    </source>
</reference>
<dbReference type="GO" id="GO:0003677">
    <property type="term" value="F:DNA binding"/>
    <property type="evidence" value="ECO:0007669"/>
    <property type="project" value="UniProtKB-KW"/>
</dbReference>
<dbReference type="InterPro" id="IPR036388">
    <property type="entry name" value="WH-like_DNA-bd_sf"/>
</dbReference>
<name>A0A370GQ02_9BACI</name>
<dbReference type="Gene3D" id="1.10.10.10">
    <property type="entry name" value="Winged helix-like DNA-binding domain superfamily/Winged helix DNA-binding domain"/>
    <property type="match status" value="1"/>
</dbReference>
<dbReference type="InterPro" id="IPR051081">
    <property type="entry name" value="HTH_MetalResp_TranReg"/>
</dbReference>
<keyword evidence="1" id="KW-0805">Transcription regulation</keyword>
<evidence type="ECO:0000259" key="4">
    <source>
        <dbReference type="PROSITE" id="PS50987"/>
    </source>
</evidence>
<dbReference type="InterPro" id="IPR001845">
    <property type="entry name" value="HTH_ArsR_DNA-bd_dom"/>
</dbReference>
<evidence type="ECO:0000313" key="6">
    <source>
        <dbReference type="Proteomes" id="UP000255326"/>
    </source>
</evidence>
<evidence type="ECO:0000256" key="3">
    <source>
        <dbReference type="ARBA" id="ARBA00023163"/>
    </source>
</evidence>
<dbReference type="SUPFAM" id="SSF46785">
    <property type="entry name" value="Winged helix' DNA-binding domain"/>
    <property type="match status" value="1"/>
</dbReference>